<reference evidence="3" key="1">
    <citation type="submission" date="2020-05" db="EMBL/GenBank/DDBJ databases">
        <authorList>
            <person name="Chiriac C."/>
            <person name="Salcher M."/>
            <person name="Ghai R."/>
            <person name="Kavagutti S V."/>
        </authorList>
    </citation>
    <scope>NUCLEOTIDE SEQUENCE</scope>
</reference>
<dbReference type="Pfam" id="PF13635">
    <property type="entry name" value="DUF4143"/>
    <property type="match status" value="1"/>
</dbReference>
<protein>
    <submittedName>
        <fullName evidence="3">Unannotated protein</fullName>
    </submittedName>
</protein>
<name>A0A6J7ITV8_9ZZZZ</name>
<gene>
    <name evidence="3" type="ORF">UFOPK3720_00850</name>
</gene>
<feature type="domain" description="AAA" evidence="1">
    <location>
        <begin position="21"/>
        <end position="93"/>
    </location>
</feature>
<dbReference type="EMBL" id="CAFBNB010000145">
    <property type="protein sequence ID" value="CAB4933742.1"/>
    <property type="molecule type" value="Genomic_DNA"/>
</dbReference>
<feature type="domain" description="DUF4143" evidence="2">
    <location>
        <begin position="158"/>
        <end position="322"/>
    </location>
</feature>
<dbReference type="PANTHER" id="PTHR43566:SF2">
    <property type="entry name" value="DUF4143 DOMAIN-CONTAINING PROTEIN"/>
    <property type="match status" value="1"/>
</dbReference>
<accession>A0A6J7ITV8</accession>
<sequence>MSVLDLDDAHVRDLVLANPTPAVGGTTPVCLDEYQRAPDVLDAIKARLNREGSRPGTAVITGSTRQDALPRTAQALTGRLHSLTIWPLSQGEIGGVIEDLLSGLRTDPDAAVAAHPTSETSRADYVARVVAGGFPMALRREGASRNRWFDNYATQSIERDAMELSRVRQRQVLRDLLNRLAGCMGQVLDLSKASDRLAVDRTTIEQYVRLLEDLLLVHRLPAWGKTLRARASATPKVHIVDSGLAARLLGVSEAKLATLDPTTQSEFGHLLETFVVGELRKQASWLDERVTTGHWRTHDGDEVDLVIEFDDGNALAFEVKANERVTGDEFKGLRKLREALGARLIAGVAFSTGARSYTYEDRLHVLPIDRLWRPVAPTLSLEKSSRDIA</sequence>
<organism evidence="3">
    <name type="scientific">freshwater metagenome</name>
    <dbReference type="NCBI Taxonomy" id="449393"/>
    <lineage>
        <taxon>unclassified sequences</taxon>
        <taxon>metagenomes</taxon>
        <taxon>ecological metagenomes</taxon>
    </lineage>
</organism>
<dbReference type="Pfam" id="PF13173">
    <property type="entry name" value="AAA_14"/>
    <property type="match status" value="1"/>
</dbReference>
<dbReference type="PANTHER" id="PTHR43566">
    <property type="entry name" value="CONSERVED PROTEIN"/>
    <property type="match status" value="1"/>
</dbReference>
<evidence type="ECO:0000259" key="1">
    <source>
        <dbReference type="Pfam" id="PF13173"/>
    </source>
</evidence>
<proteinExistence type="predicted"/>
<dbReference type="InterPro" id="IPR025420">
    <property type="entry name" value="DUF4143"/>
</dbReference>
<evidence type="ECO:0000313" key="3">
    <source>
        <dbReference type="EMBL" id="CAB4933742.1"/>
    </source>
</evidence>
<evidence type="ECO:0000259" key="2">
    <source>
        <dbReference type="Pfam" id="PF13635"/>
    </source>
</evidence>
<dbReference type="InterPro" id="IPR041682">
    <property type="entry name" value="AAA_14"/>
</dbReference>
<dbReference type="AlphaFoldDB" id="A0A6J7ITV8"/>